<name>A0A3G8M575_9HYPH</name>
<dbReference type="PANTHER" id="PTHR30632:SF14">
    <property type="entry name" value="TUNGSTATE_MOLYBDATE_CHROMATE-BINDING PROTEIN MODA"/>
    <property type="match status" value="1"/>
</dbReference>
<feature type="binding site" evidence="6">
    <location>
        <position position="64"/>
    </location>
    <ligand>
        <name>molybdate</name>
        <dbReference type="ChEBI" id="CHEBI:36264"/>
    </ligand>
</feature>
<dbReference type="PIRSF" id="PIRSF004846">
    <property type="entry name" value="ModA"/>
    <property type="match status" value="1"/>
</dbReference>
<dbReference type="CDD" id="cd13539">
    <property type="entry name" value="PBP2_AvModA"/>
    <property type="match status" value="1"/>
</dbReference>
<reference evidence="8 9" key="1">
    <citation type="submission" date="2018-11" db="EMBL/GenBank/DDBJ databases">
        <title>Genome squencing of methanotrophic bacteria isolated from alkaline groundwater in Korea.</title>
        <authorList>
            <person name="Nguyen L.N."/>
        </authorList>
    </citation>
    <scope>NUCLEOTIDE SEQUENCE [LARGE SCALE GENOMIC DNA]</scope>
    <source>
        <strain evidence="8 9">GW6</strain>
    </source>
</reference>
<keyword evidence="2 6" id="KW-0500">Molybdenum</keyword>
<dbReference type="SUPFAM" id="SSF53850">
    <property type="entry name" value="Periplasmic binding protein-like II"/>
    <property type="match status" value="1"/>
</dbReference>
<dbReference type="InterPro" id="IPR044084">
    <property type="entry name" value="AvModA-like_subst-bd"/>
</dbReference>
<dbReference type="FunFam" id="3.40.190.10:FF:000035">
    <property type="entry name" value="Molybdate ABC transporter substrate-binding protein"/>
    <property type="match status" value="1"/>
</dbReference>
<accession>A0A3G8M575</accession>
<keyword evidence="3 6" id="KW-0479">Metal-binding</keyword>
<dbReference type="GO" id="GO:1901359">
    <property type="term" value="F:tungstate binding"/>
    <property type="evidence" value="ECO:0007669"/>
    <property type="project" value="UniProtKB-ARBA"/>
</dbReference>
<dbReference type="RefSeq" id="WP_124738746.1">
    <property type="nucleotide sequence ID" value="NZ_CP034086.1"/>
</dbReference>
<keyword evidence="4 7" id="KW-0732">Signal</keyword>
<evidence type="ECO:0000256" key="2">
    <source>
        <dbReference type="ARBA" id="ARBA00022505"/>
    </source>
</evidence>
<dbReference type="GO" id="GO:0015689">
    <property type="term" value="P:molybdate ion transport"/>
    <property type="evidence" value="ECO:0007669"/>
    <property type="project" value="InterPro"/>
</dbReference>
<feature type="binding site" evidence="6">
    <location>
        <position position="171"/>
    </location>
    <ligand>
        <name>molybdate</name>
        <dbReference type="ChEBI" id="CHEBI:36264"/>
    </ligand>
</feature>
<evidence type="ECO:0000256" key="5">
    <source>
        <dbReference type="ARBA" id="ARBA00062515"/>
    </source>
</evidence>
<dbReference type="Pfam" id="PF13531">
    <property type="entry name" value="SBP_bac_11"/>
    <property type="match status" value="1"/>
</dbReference>
<evidence type="ECO:0000313" key="8">
    <source>
        <dbReference type="EMBL" id="AZG77016.1"/>
    </source>
</evidence>
<dbReference type="EMBL" id="CP034086">
    <property type="protein sequence ID" value="AZG77016.1"/>
    <property type="molecule type" value="Genomic_DNA"/>
</dbReference>
<dbReference type="KEGG" id="mros:EHO51_09890"/>
<evidence type="ECO:0000256" key="4">
    <source>
        <dbReference type="ARBA" id="ARBA00022729"/>
    </source>
</evidence>
<dbReference type="NCBIfam" id="TIGR01256">
    <property type="entry name" value="modA"/>
    <property type="match status" value="1"/>
</dbReference>
<dbReference type="Proteomes" id="UP000273982">
    <property type="component" value="Chromosome"/>
</dbReference>
<protein>
    <submittedName>
        <fullName evidence="8">Molybdate ABC transporter substrate-binding protein</fullName>
    </submittedName>
</protein>
<feature type="signal peptide" evidence="7">
    <location>
        <begin position="1"/>
        <end position="25"/>
    </location>
</feature>
<comment type="subunit">
    <text evidence="5">The complex is composed of two ATP-binding proteins (ModC), two transmembrane proteins (ModB) and a solute-binding protein (ModA).</text>
</comment>
<dbReference type="Gene3D" id="3.40.190.10">
    <property type="entry name" value="Periplasmic binding protein-like II"/>
    <property type="match status" value="2"/>
</dbReference>
<dbReference type="InterPro" id="IPR005950">
    <property type="entry name" value="ModA"/>
</dbReference>
<comment type="similarity">
    <text evidence="1">Belongs to the bacterial solute-binding protein ModA family.</text>
</comment>
<sequence length="260" mass="28020">MRRLHEFFAVCCLIALTLAPLRAAAASEITIAAASDLKFALQEIVSNFQAAHKGDKVDVVYGSSGKLQTQIREGAPFDIFFSADIAYARALRKDGFAASEPTPYAVGRLVLWSATRDATKLRLEDLADSKIGKIAIANPAHAPYGRCAEQVLRAAGLWDKVKDKLVFGENISQATQYAETGAADVALTALSIALSKEVADRGGYSLIPETLHSRLEQAYVVTRQGADKPLAKTFLDYLKTGQSQTIMIKFGFAPPGQAAR</sequence>
<evidence type="ECO:0000313" key="9">
    <source>
        <dbReference type="Proteomes" id="UP000273982"/>
    </source>
</evidence>
<evidence type="ECO:0000256" key="7">
    <source>
        <dbReference type="SAM" id="SignalP"/>
    </source>
</evidence>
<organism evidence="8 9">
    <name type="scientific">Methylocystis rosea</name>
    <dbReference type="NCBI Taxonomy" id="173366"/>
    <lineage>
        <taxon>Bacteria</taxon>
        <taxon>Pseudomonadati</taxon>
        <taxon>Pseudomonadota</taxon>
        <taxon>Alphaproteobacteria</taxon>
        <taxon>Hyphomicrobiales</taxon>
        <taxon>Methylocystaceae</taxon>
        <taxon>Methylocystis</taxon>
    </lineage>
</organism>
<dbReference type="GO" id="GO:0030973">
    <property type="term" value="F:molybdate ion binding"/>
    <property type="evidence" value="ECO:0007669"/>
    <property type="project" value="InterPro"/>
</dbReference>
<evidence type="ECO:0000256" key="3">
    <source>
        <dbReference type="ARBA" id="ARBA00022723"/>
    </source>
</evidence>
<dbReference type="AlphaFoldDB" id="A0A3G8M575"/>
<gene>
    <name evidence="8" type="primary">modA</name>
    <name evidence="8" type="ORF">EHO51_09890</name>
</gene>
<dbReference type="GO" id="GO:0046872">
    <property type="term" value="F:metal ion binding"/>
    <property type="evidence" value="ECO:0007669"/>
    <property type="project" value="UniProtKB-KW"/>
</dbReference>
<evidence type="ECO:0000256" key="6">
    <source>
        <dbReference type="PIRSR" id="PIRSR004846-1"/>
    </source>
</evidence>
<dbReference type="PANTHER" id="PTHR30632">
    <property type="entry name" value="MOLYBDATE-BINDING PERIPLASMIC PROTEIN"/>
    <property type="match status" value="1"/>
</dbReference>
<evidence type="ECO:0000256" key="1">
    <source>
        <dbReference type="ARBA" id="ARBA00009175"/>
    </source>
</evidence>
<proteinExistence type="inferred from homology"/>
<dbReference type="InterPro" id="IPR050682">
    <property type="entry name" value="ModA/WtpA"/>
</dbReference>
<feature type="chain" id="PRO_5018237552" evidence="7">
    <location>
        <begin position="26"/>
        <end position="260"/>
    </location>
</feature>